<dbReference type="Proteomes" id="UP000623467">
    <property type="component" value="Unassembled WGS sequence"/>
</dbReference>
<sequence>MAPAAWQPPQDVLPFLEYSADRKQVRCTVCNSEGKATVKEFIQSKNLKTHLTSATHVACNTNRLVRERARLEQVKQISDAYNAGGVENYQNAASPAPSYPPPMFPAPPVLNDVDMDYYADVNDAQLMEQMGQTVPRMLEEAHRETHFGIDVGDGFVGDDLPKEFEDDEDDECWDRSLLEQSEYRPYPNKTAMLLDIMDNLPRARFSSTQMSMIIHFAKQLGAPDVPSLKALRKMQQTLQSTCGNKPVKITSQFGNVFYMNDIRETLARDMANPLVAPHMHFYPEETDGPISETYQAERWMEYTPSQLTPMFSKGHKRFWIEELAQLKNGTFVIPHTLIVRNGTLTSDVSIAEQTSEGQWTLLDQEITVNADDFELDYNDIIAHIGTLLWNEGAKVSPMPNEMRKLVAEDEDLFVIMASPWADDVSGNKSKQYNKHMNMYTGNGCLPGRLLQQEYHVHFISTSPNASSAEQFATFRDHVNSTEKEPVRCYNAATNRMCRFIIRTPGLPADNPQQSEEASHMGSNANFPCRKCQWGGTQVEKETEEIYHQCHFAGVARDAAQIRARLEEQLRLSMLGDPNAVIEHQRATGTKDKITQHWIQLLLAKSKAMKTENSRRTMEDISSELQTWLDTQPGDKMNPLLDISGLDPSQDTPVELLHTILLGVIKYIWHHLNTAQWSDQDRHLLAIRLQSTDLTGLTVPPIRAGYMIQYKNNLIGKHFKTLMQILAFHVHGISTPEQFALIKAAGELGARLWVPEIDNMDEYLDDLKIAIANLLDAFDQVDPLRILVKIKLHLLAHIPDDIRRFGPLLRWATEIYESHNADIGGILFYNGGLKQGGGVQQILLTDPIFQRHLGWTALPKVNPGFVKAMPAKRAPPVKWDQTKASAHWAMNTAPPSPDSSWRMGHAVTARSGDKAIIGSWVFGLDSKGATVIGRVAELLVGEKSLATVEQFICTDKLHPEFGWPVIRRPNGAEITNGQGQSHIVLDTTSLQFICSVQHDCRMGNCKPGISHKERQEREETSRETMLIKHADDDQFVLNMSTLHNFTKLRRVLPQSLTRLKALHEDRPKFHKEMTAQASSIRIKKRKKTAEKRRQTAEAKRKEAELAAAAAAEAEEALRRAEEGEDDSEEDEQEPDEHQNELQAILESDNDVPESEAEDEIEESNVNDTIDKILSDRHTTCLFVAHRVSTIARAERIVVLEAGRIVESGSYHELVSRRDSRFRALMAAQLTTAAGEKDAADLTPWPE</sequence>
<dbReference type="PROSITE" id="PS51140">
    <property type="entry name" value="CUE"/>
    <property type="match status" value="1"/>
</dbReference>
<evidence type="ECO:0000256" key="1">
    <source>
        <dbReference type="SAM" id="MobiDB-lite"/>
    </source>
</evidence>
<comment type="caution">
    <text evidence="3">The sequence shown here is derived from an EMBL/GenBank/DDBJ whole genome shotgun (WGS) entry which is preliminary data.</text>
</comment>
<feature type="compositionally biased region" description="Basic and acidic residues" evidence="1">
    <location>
        <begin position="1090"/>
        <end position="1103"/>
    </location>
</feature>
<name>A0A8H6Y2J1_9AGAR</name>
<feature type="compositionally biased region" description="Acidic residues" evidence="1">
    <location>
        <begin position="1121"/>
        <end position="1133"/>
    </location>
</feature>
<reference evidence="3" key="1">
    <citation type="submission" date="2020-05" db="EMBL/GenBank/DDBJ databases">
        <title>Mycena genomes resolve the evolution of fungal bioluminescence.</title>
        <authorList>
            <person name="Tsai I.J."/>
        </authorList>
    </citation>
    <scope>NUCLEOTIDE SEQUENCE</scope>
    <source>
        <strain evidence="3">160909Yilan</strain>
    </source>
</reference>
<protein>
    <recommendedName>
        <fullName evidence="2">CUE domain-containing protein</fullName>
    </recommendedName>
</protein>
<dbReference type="PANTHER" id="PTHR31912:SF34">
    <property type="entry name" value="NOTOCHORD-RELATED PROTEIN"/>
    <property type="match status" value="1"/>
</dbReference>
<feature type="domain" description="CUE" evidence="2">
    <location>
        <begin position="1135"/>
        <end position="1176"/>
    </location>
</feature>
<dbReference type="Gene3D" id="3.40.50.300">
    <property type="entry name" value="P-loop containing nucleotide triphosphate hydrolases"/>
    <property type="match status" value="1"/>
</dbReference>
<dbReference type="InterPro" id="IPR003892">
    <property type="entry name" value="CUE"/>
</dbReference>
<feature type="compositionally biased region" description="Basic residues" evidence="1">
    <location>
        <begin position="1080"/>
        <end position="1089"/>
    </location>
</feature>
<dbReference type="PANTHER" id="PTHR31912">
    <property type="entry name" value="IP13529P"/>
    <property type="match status" value="1"/>
</dbReference>
<evidence type="ECO:0000259" key="2">
    <source>
        <dbReference type="PROSITE" id="PS51140"/>
    </source>
</evidence>
<dbReference type="InterPro" id="IPR027417">
    <property type="entry name" value="P-loop_NTPase"/>
</dbReference>
<evidence type="ECO:0000313" key="3">
    <source>
        <dbReference type="EMBL" id="KAF7351016.1"/>
    </source>
</evidence>
<organism evidence="3 4">
    <name type="scientific">Mycena sanguinolenta</name>
    <dbReference type="NCBI Taxonomy" id="230812"/>
    <lineage>
        <taxon>Eukaryota</taxon>
        <taxon>Fungi</taxon>
        <taxon>Dikarya</taxon>
        <taxon>Basidiomycota</taxon>
        <taxon>Agaricomycotina</taxon>
        <taxon>Agaricomycetes</taxon>
        <taxon>Agaricomycetidae</taxon>
        <taxon>Agaricales</taxon>
        <taxon>Marasmiineae</taxon>
        <taxon>Mycenaceae</taxon>
        <taxon>Mycena</taxon>
    </lineage>
</organism>
<dbReference type="GO" id="GO:0043130">
    <property type="term" value="F:ubiquitin binding"/>
    <property type="evidence" value="ECO:0007669"/>
    <property type="project" value="InterPro"/>
</dbReference>
<feature type="region of interest" description="Disordered" evidence="1">
    <location>
        <begin position="1066"/>
        <end position="1138"/>
    </location>
</feature>
<dbReference type="AlphaFoldDB" id="A0A8H6Y2J1"/>
<feature type="region of interest" description="Disordered" evidence="1">
    <location>
        <begin position="1145"/>
        <end position="1164"/>
    </location>
</feature>
<dbReference type="OrthoDB" id="2506088at2759"/>
<accession>A0A8H6Y2J1</accession>
<proteinExistence type="predicted"/>
<dbReference type="SUPFAM" id="SSF52540">
    <property type="entry name" value="P-loop containing nucleoside triphosphate hydrolases"/>
    <property type="match status" value="1"/>
</dbReference>
<feature type="compositionally biased region" description="Acidic residues" evidence="1">
    <location>
        <begin position="1146"/>
        <end position="1163"/>
    </location>
</feature>
<dbReference type="EMBL" id="JACAZH010000014">
    <property type="protein sequence ID" value="KAF7351016.1"/>
    <property type="molecule type" value="Genomic_DNA"/>
</dbReference>
<gene>
    <name evidence="3" type="ORF">MSAN_01663900</name>
</gene>
<evidence type="ECO:0000313" key="4">
    <source>
        <dbReference type="Proteomes" id="UP000623467"/>
    </source>
</evidence>
<keyword evidence="4" id="KW-1185">Reference proteome</keyword>